<evidence type="ECO:0000313" key="2">
    <source>
        <dbReference type="Proteomes" id="UP000821845"/>
    </source>
</evidence>
<dbReference type="Proteomes" id="UP000821845">
    <property type="component" value="Chromosome 10"/>
</dbReference>
<reference evidence="1" key="1">
    <citation type="submission" date="2020-05" db="EMBL/GenBank/DDBJ databases">
        <title>Large-scale comparative analyses of tick genomes elucidate their genetic diversity and vector capacities.</title>
        <authorList>
            <person name="Jia N."/>
            <person name="Wang J."/>
            <person name="Shi W."/>
            <person name="Du L."/>
            <person name="Sun Y."/>
            <person name="Zhan W."/>
            <person name="Jiang J."/>
            <person name="Wang Q."/>
            <person name="Zhang B."/>
            <person name="Ji P."/>
            <person name="Sakyi L.B."/>
            <person name="Cui X."/>
            <person name="Yuan T."/>
            <person name="Jiang B."/>
            <person name="Yang W."/>
            <person name="Lam T.T.-Y."/>
            <person name="Chang Q."/>
            <person name="Ding S."/>
            <person name="Wang X."/>
            <person name="Zhu J."/>
            <person name="Ruan X."/>
            <person name="Zhao L."/>
            <person name="Wei J."/>
            <person name="Que T."/>
            <person name="Du C."/>
            <person name="Cheng J."/>
            <person name="Dai P."/>
            <person name="Han X."/>
            <person name="Huang E."/>
            <person name="Gao Y."/>
            <person name="Liu J."/>
            <person name="Shao H."/>
            <person name="Ye R."/>
            <person name="Li L."/>
            <person name="Wei W."/>
            <person name="Wang X."/>
            <person name="Wang C."/>
            <person name="Yang T."/>
            <person name="Huo Q."/>
            <person name="Li W."/>
            <person name="Guo W."/>
            <person name="Chen H."/>
            <person name="Zhou L."/>
            <person name="Ni X."/>
            <person name="Tian J."/>
            <person name="Zhou Y."/>
            <person name="Sheng Y."/>
            <person name="Liu T."/>
            <person name="Pan Y."/>
            <person name="Xia L."/>
            <person name="Li J."/>
            <person name="Zhao F."/>
            <person name="Cao W."/>
        </authorList>
    </citation>
    <scope>NUCLEOTIDE SEQUENCE</scope>
    <source>
        <strain evidence="1">Hyas-2018</strain>
    </source>
</reference>
<accession>A0ACB7TCC9</accession>
<protein>
    <submittedName>
        <fullName evidence="1">Uncharacterized protein</fullName>
    </submittedName>
</protein>
<sequence length="226" mass="25035">MPPQVRTRRRRRRVIYELDVVVTIRLENPSQRHRRRAHHERTDHGMSPADDLASVNQLSQQPATNAPPPVRASAAAGVHESHSSATRTRSSEPLPVRQSRLERSIEEERPHQPNVFRRSPPRGLSTAGYSGSSSPSHPARRFLSVPSVEERRSGSSCPPQERVTAQPSSPPHPVRSPSLSPPIEERRSGSIWGPPVQLTSQSWSPSRPSSPSSSSSFEIMAPISEM</sequence>
<keyword evidence="2" id="KW-1185">Reference proteome</keyword>
<organism evidence="1 2">
    <name type="scientific">Hyalomma asiaticum</name>
    <name type="common">Tick</name>
    <dbReference type="NCBI Taxonomy" id="266040"/>
    <lineage>
        <taxon>Eukaryota</taxon>
        <taxon>Metazoa</taxon>
        <taxon>Ecdysozoa</taxon>
        <taxon>Arthropoda</taxon>
        <taxon>Chelicerata</taxon>
        <taxon>Arachnida</taxon>
        <taxon>Acari</taxon>
        <taxon>Parasitiformes</taxon>
        <taxon>Ixodida</taxon>
        <taxon>Ixodoidea</taxon>
        <taxon>Ixodidae</taxon>
        <taxon>Hyalomminae</taxon>
        <taxon>Hyalomma</taxon>
    </lineage>
</organism>
<name>A0ACB7TCC9_HYAAI</name>
<dbReference type="EMBL" id="CM023490">
    <property type="protein sequence ID" value="KAH6943042.1"/>
    <property type="molecule type" value="Genomic_DNA"/>
</dbReference>
<gene>
    <name evidence="1" type="ORF">HPB50_014223</name>
</gene>
<comment type="caution">
    <text evidence="1">The sequence shown here is derived from an EMBL/GenBank/DDBJ whole genome shotgun (WGS) entry which is preliminary data.</text>
</comment>
<evidence type="ECO:0000313" key="1">
    <source>
        <dbReference type="EMBL" id="KAH6943042.1"/>
    </source>
</evidence>
<proteinExistence type="predicted"/>